<dbReference type="PANTHER" id="PTHR45749">
    <property type="match status" value="1"/>
</dbReference>
<evidence type="ECO:0000313" key="2">
    <source>
        <dbReference type="Proteomes" id="UP001652625"/>
    </source>
</evidence>
<organism evidence="2 3">
    <name type="scientific">Hydra vulgaris</name>
    <name type="common">Hydra</name>
    <name type="synonym">Hydra attenuata</name>
    <dbReference type="NCBI Taxonomy" id="6087"/>
    <lineage>
        <taxon>Eukaryota</taxon>
        <taxon>Metazoa</taxon>
        <taxon>Cnidaria</taxon>
        <taxon>Hydrozoa</taxon>
        <taxon>Hydroidolina</taxon>
        <taxon>Anthoathecata</taxon>
        <taxon>Aplanulata</taxon>
        <taxon>Hydridae</taxon>
        <taxon>Hydra</taxon>
    </lineage>
</organism>
<accession>A0ABM4DLZ4</accession>
<name>A0ABM4DLZ4_HYDVU</name>
<reference evidence="3" key="1">
    <citation type="submission" date="2025-08" db="UniProtKB">
        <authorList>
            <consortium name="RefSeq"/>
        </authorList>
    </citation>
    <scope>IDENTIFICATION</scope>
</reference>
<dbReference type="GeneID" id="136091781"/>
<keyword evidence="2" id="KW-1185">Reference proteome</keyword>
<gene>
    <name evidence="3" type="primary">LOC136091781</name>
</gene>
<evidence type="ECO:0000259" key="1">
    <source>
        <dbReference type="SMART" id="SM00597"/>
    </source>
</evidence>
<sequence>MGNYEVPVTAASNLTLAEKIIQKQPDNVVNVNENDPAKFLELKNAKMIDKKQFIVLGPNQPTKHSRLSKYYTESVKVNDIEVAQKRSWLTYSLSLDKIFCTVCLCFGPREDINYLRDGFDNWSNLSHIITKHCTQKNHQNAAEAMAHALSDSTIVKILNIETMRHLSKKRKEAEKLHQYLIRVIDAIRYLIAESISLRGNEEANFYNNSEKSEVFKYGADKFLNLLNLLSQYDEVLNEKLSNICSTKKQSAERGARITFLSNYTQNKLIHTMTQNVKKDISEKVNNSVFFSLSADGTTDITLCEQASIVLRYVTLAARKAVVKEHLISIVETETTTGE</sequence>
<dbReference type="Proteomes" id="UP001652625">
    <property type="component" value="Chromosome 15"/>
</dbReference>
<protein>
    <submittedName>
        <fullName evidence="3">Zinc finger MYM-type protein 5-like</fullName>
    </submittedName>
</protein>
<dbReference type="RefSeq" id="XP_065675566.1">
    <property type="nucleotide sequence ID" value="XM_065819494.1"/>
</dbReference>
<proteinExistence type="predicted"/>
<evidence type="ECO:0000313" key="3">
    <source>
        <dbReference type="RefSeq" id="XP_065675566.1"/>
    </source>
</evidence>
<dbReference type="SMART" id="SM00597">
    <property type="entry name" value="ZnF_TTF"/>
    <property type="match status" value="1"/>
</dbReference>
<dbReference type="InterPro" id="IPR006580">
    <property type="entry name" value="Znf_TTF"/>
</dbReference>
<feature type="domain" description="TTF-type" evidence="1">
    <location>
        <begin position="73"/>
        <end position="159"/>
    </location>
</feature>
<dbReference type="PANTHER" id="PTHR45749:SF21">
    <property type="entry name" value="DUF4371 DOMAIN-CONTAINING PROTEIN"/>
    <property type="match status" value="1"/>
</dbReference>